<dbReference type="OrthoDB" id="5651047at2"/>
<dbReference type="PATRIC" id="fig|45076.6.peg.1046"/>
<organism evidence="1 2">
    <name type="scientific">Legionella worsleiensis</name>
    <dbReference type="NCBI Taxonomy" id="45076"/>
    <lineage>
        <taxon>Bacteria</taxon>
        <taxon>Pseudomonadati</taxon>
        <taxon>Pseudomonadota</taxon>
        <taxon>Gammaproteobacteria</taxon>
        <taxon>Legionellales</taxon>
        <taxon>Legionellaceae</taxon>
        <taxon>Legionella</taxon>
    </lineage>
</organism>
<reference evidence="1 2" key="1">
    <citation type="submission" date="2015-11" db="EMBL/GenBank/DDBJ databases">
        <title>Genomic analysis of 38 Legionella species identifies large and diverse effector repertoires.</title>
        <authorList>
            <person name="Burstein D."/>
            <person name="Amaro F."/>
            <person name="Zusman T."/>
            <person name="Lifshitz Z."/>
            <person name="Cohen O."/>
            <person name="Gilbert J.A."/>
            <person name="Pupko T."/>
            <person name="Shuman H.A."/>
            <person name="Segal G."/>
        </authorList>
    </citation>
    <scope>NUCLEOTIDE SEQUENCE [LARGE SCALE GENOMIC DNA]</scope>
    <source>
        <strain evidence="1 2">ATCC 49508</strain>
    </source>
</reference>
<dbReference type="RefSeq" id="WP_058492782.1">
    <property type="nucleotide sequence ID" value="NZ_CBCRUR010000007.1"/>
</dbReference>
<dbReference type="AlphaFoldDB" id="A0A0W1AH79"/>
<proteinExistence type="predicted"/>
<sequence length="130" mass="14808">MYLTYHTLDGKSYHIGIQQEWNQPTYYYPAVSIAVDGVDFQLYPTIADFDKLDGLPKLGLFKPKTPKAGHALFKHNLKHYTHSSKVKQLIAKNPHFFVPSQEQMAKEIAYMSDNGIAFNEKVCTTVTVNL</sequence>
<accession>A0A0W1AH79</accession>
<name>A0A0W1AH79_9GAMM</name>
<protein>
    <submittedName>
        <fullName evidence="1">Uncharacterized protein</fullName>
    </submittedName>
</protein>
<gene>
    <name evidence="1" type="ORF">Lwor_0960</name>
</gene>
<comment type="caution">
    <text evidence="1">The sequence shown here is derived from an EMBL/GenBank/DDBJ whole genome shotgun (WGS) entry which is preliminary data.</text>
</comment>
<dbReference type="Proteomes" id="UP000054662">
    <property type="component" value="Unassembled WGS sequence"/>
</dbReference>
<dbReference type="EMBL" id="LNZC01000009">
    <property type="protein sequence ID" value="KTD80717.1"/>
    <property type="molecule type" value="Genomic_DNA"/>
</dbReference>
<evidence type="ECO:0000313" key="1">
    <source>
        <dbReference type="EMBL" id="KTD80717.1"/>
    </source>
</evidence>
<keyword evidence="2" id="KW-1185">Reference proteome</keyword>
<evidence type="ECO:0000313" key="2">
    <source>
        <dbReference type="Proteomes" id="UP000054662"/>
    </source>
</evidence>